<dbReference type="Gene3D" id="3.40.50.150">
    <property type="entry name" value="Vaccinia Virus protein VP39"/>
    <property type="match status" value="1"/>
</dbReference>
<dbReference type="EMBL" id="CM032187">
    <property type="protein sequence ID" value="KAG7089297.1"/>
    <property type="molecule type" value="Genomic_DNA"/>
</dbReference>
<evidence type="ECO:0000313" key="3">
    <source>
        <dbReference type="EMBL" id="KAG7089297.1"/>
    </source>
</evidence>
<gene>
    <name evidence="3" type="ORF">E1B28_010995</name>
</gene>
<dbReference type="KEGG" id="more:E1B28_010995"/>
<protein>
    <recommendedName>
        <fullName evidence="5">U6 small nuclear RNA (adenine-(43)-N(6))-methyltransferase</fullName>
    </recommendedName>
</protein>
<reference evidence="3" key="1">
    <citation type="journal article" date="2021" name="Genome Biol. Evol.">
        <title>The assembled and annotated genome of the fairy-ring fungus Marasmius oreades.</title>
        <authorList>
            <person name="Hiltunen M."/>
            <person name="Ament-Velasquez S.L."/>
            <person name="Johannesson H."/>
        </authorList>
    </citation>
    <scope>NUCLEOTIDE SEQUENCE</scope>
    <source>
        <strain evidence="3">03SP1</strain>
    </source>
</reference>
<dbReference type="Proteomes" id="UP001049176">
    <property type="component" value="Chromosome 7"/>
</dbReference>
<dbReference type="CDD" id="cd02440">
    <property type="entry name" value="AdoMet_MTases"/>
    <property type="match status" value="1"/>
</dbReference>
<dbReference type="GeneID" id="66080070"/>
<keyword evidence="1" id="KW-0489">Methyltransferase</keyword>
<dbReference type="AlphaFoldDB" id="A0A9P7UP27"/>
<sequence length="410" mass="46060">MHPRNIYLQTPDFRQLATSYPPLQDFLQPHSNLVDFQDEEAQRCITEALLYRDFNLKVQLPKNRLCPPVPNRLNYILWIQDIVRACQVVTGEQPVTGVDIGTGASAIYPLLGCRLNPCWNFVVTELDELSAKYAQKNVKANNLSDRIQIVMASVPGPILIPLSDTSQTFDFTMCNPPFYSSAEDVAQSLEAKEFGPNAVCTGAAVEMFTEGGESAFVQRIVKESVAFGTRCTWYTSMFGKLSSVGEVVDTLKANCIDNYAVTEFVQGQTRRWAVGWSFTDIRLPDTASRISNPNAFIQRYLPPHNTIRQPAKTSNKVVEDALLAIRGVSVESCSSHFLVNASGDTWSRTARRKQRRRMEAEVENSLPEMILTCSITISGEYVEFQWVRGRNRSLFESFCSHVSRKIASSR</sequence>
<dbReference type="GO" id="GO:0005634">
    <property type="term" value="C:nucleus"/>
    <property type="evidence" value="ECO:0007669"/>
    <property type="project" value="TreeGrafter"/>
</dbReference>
<keyword evidence="2" id="KW-0808">Transferase</keyword>
<evidence type="ECO:0008006" key="5">
    <source>
        <dbReference type="Google" id="ProtNLM"/>
    </source>
</evidence>
<evidence type="ECO:0000256" key="2">
    <source>
        <dbReference type="ARBA" id="ARBA00022679"/>
    </source>
</evidence>
<accession>A0A9P7UP27</accession>
<dbReference type="GO" id="GO:0070475">
    <property type="term" value="P:rRNA base methylation"/>
    <property type="evidence" value="ECO:0007669"/>
    <property type="project" value="TreeGrafter"/>
</dbReference>
<evidence type="ECO:0000256" key="1">
    <source>
        <dbReference type="ARBA" id="ARBA00022603"/>
    </source>
</evidence>
<dbReference type="PANTHER" id="PTHR13393:SF0">
    <property type="entry name" value="RNA N6-ADENOSINE-METHYLTRANSFERASE METTL16"/>
    <property type="match status" value="1"/>
</dbReference>
<dbReference type="GO" id="GO:0008168">
    <property type="term" value="F:methyltransferase activity"/>
    <property type="evidence" value="ECO:0007669"/>
    <property type="project" value="UniProtKB-KW"/>
</dbReference>
<dbReference type="Pfam" id="PF05971">
    <property type="entry name" value="Methyltransf_10"/>
    <property type="match status" value="1"/>
</dbReference>
<dbReference type="SUPFAM" id="SSF53335">
    <property type="entry name" value="S-adenosyl-L-methionine-dependent methyltransferases"/>
    <property type="match status" value="1"/>
</dbReference>
<name>A0A9P7UP27_9AGAR</name>
<dbReference type="RefSeq" id="XP_043005767.1">
    <property type="nucleotide sequence ID" value="XM_043155983.1"/>
</dbReference>
<dbReference type="InterPro" id="IPR010286">
    <property type="entry name" value="METTL16/RlmF"/>
</dbReference>
<evidence type="ECO:0000313" key="4">
    <source>
        <dbReference type="Proteomes" id="UP001049176"/>
    </source>
</evidence>
<keyword evidence="4" id="KW-1185">Reference proteome</keyword>
<dbReference type="OrthoDB" id="514248at2759"/>
<dbReference type="InterPro" id="IPR029063">
    <property type="entry name" value="SAM-dependent_MTases_sf"/>
</dbReference>
<organism evidence="3 4">
    <name type="scientific">Marasmius oreades</name>
    <name type="common">fairy-ring Marasmius</name>
    <dbReference type="NCBI Taxonomy" id="181124"/>
    <lineage>
        <taxon>Eukaryota</taxon>
        <taxon>Fungi</taxon>
        <taxon>Dikarya</taxon>
        <taxon>Basidiomycota</taxon>
        <taxon>Agaricomycotina</taxon>
        <taxon>Agaricomycetes</taxon>
        <taxon>Agaricomycetidae</taxon>
        <taxon>Agaricales</taxon>
        <taxon>Marasmiineae</taxon>
        <taxon>Marasmiaceae</taxon>
        <taxon>Marasmius</taxon>
    </lineage>
</organism>
<dbReference type="PANTHER" id="PTHR13393">
    <property type="entry name" value="SAM-DEPENDENT METHYLTRANSFERASE"/>
    <property type="match status" value="1"/>
</dbReference>
<comment type="caution">
    <text evidence="3">The sequence shown here is derived from an EMBL/GenBank/DDBJ whole genome shotgun (WGS) entry which is preliminary data.</text>
</comment>
<proteinExistence type="predicted"/>